<dbReference type="InterPro" id="IPR008271">
    <property type="entry name" value="Ser/Thr_kinase_AS"/>
</dbReference>
<dbReference type="Gene3D" id="3.30.200.20">
    <property type="entry name" value="Phosphorylase Kinase, domain 1"/>
    <property type="match status" value="1"/>
</dbReference>
<reference evidence="15" key="1">
    <citation type="submission" date="2015-12" db="EMBL/GenBank/DDBJ databases">
        <title>Update maize B73 reference genome by single molecule sequencing technologies.</title>
        <authorList>
            <consortium name="Maize Genome Sequencing Project"/>
            <person name="Ware D."/>
        </authorList>
    </citation>
    <scope>NUCLEOTIDE SEQUENCE</scope>
    <source>
        <tissue evidence="15">Seedling</tissue>
    </source>
</reference>
<dbReference type="Gene3D" id="1.10.510.10">
    <property type="entry name" value="Transferase(Phosphotransferase) domain 1"/>
    <property type="match status" value="1"/>
</dbReference>
<evidence type="ECO:0000256" key="4">
    <source>
        <dbReference type="ARBA" id="ARBA00022692"/>
    </source>
</evidence>
<evidence type="ECO:0000256" key="14">
    <source>
        <dbReference type="SAM" id="SignalP"/>
    </source>
</evidence>
<dbReference type="CDD" id="cd14066">
    <property type="entry name" value="STKc_IRAK"/>
    <property type="match status" value="1"/>
</dbReference>
<feature type="compositionally biased region" description="Low complexity" evidence="13">
    <location>
        <begin position="784"/>
        <end position="794"/>
    </location>
</feature>
<dbReference type="InterPro" id="IPR011009">
    <property type="entry name" value="Kinase-like_dom_sf"/>
</dbReference>
<dbReference type="eggNOG" id="KOG1187">
    <property type="taxonomic scope" value="Eukaryota"/>
</dbReference>
<dbReference type="SMR" id="A0A1D6LK54"/>
<protein>
    <submittedName>
        <fullName evidence="15">Putative receptor-like protein kinase family protein</fullName>
    </submittedName>
</protein>
<dbReference type="PaxDb" id="4577-GRMZM2G426732_P01"/>
<feature type="region of interest" description="Disordered" evidence="13">
    <location>
        <begin position="830"/>
        <end position="958"/>
    </location>
</feature>
<dbReference type="PROSITE" id="PS50011">
    <property type="entry name" value="PROTEIN_KINASE_DOM"/>
    <property type="match status" value="1"/>
</dbReference>
<organism evidence="15">
    <name type="scientific">Zea mays</name>
    <name type="common">Maize</name>
    <dbReference type="NCBI Taxonomy" id="4577"/>
    <lineage>
        <taxon>Eukaryota</taxon>
        <taxon>Viridiplantae</taxon>
        <taxon>Streptophyta</taxon>
        <taxon>Embryophyta</taxon>
        <taxon>Tracheophyta</taxon>
        <taxon>Spermatophyta</taxon>
        <taxon>Magnoliopsida</taxon>
        <taxon>Liliopsida</taxon>
        <taxon>Poales</taxon>
        <taxon>Poaceae</taxon>
        <taxon>PACMAD clade</taxon>
        <taxon>Panicoideae</taxon>
        <taxon>Andropogonodae</taxon>
        <taxon>Andropogoneae</taxon>
        <taxon>Tripsacinae</taxon>
        <taxon>Zea</taxon>
    </lineage>
</organism>
<dbReference type="GO" id="GO:0004674">
    <property type="term" value="F:protein serine/threonine kinase activity"/>
    <property type="evidence" value="ECO:0007669"/>
    <property type="project" value="UniProtKB-KW"/>
</dbReference>
<name>A0A1D6LK54_MAIZE</name>
<dbReference type="SMART" id="SM00220">
    <property type="entry name" value="S_TKc"/>
    <property type="match status" value="1"/>
</dbReference>
<dbReference type="PROSITE" id="PS00107">
    <property type="entry name" value="PROTEIN_KINASE_ATP"/>
    <property type="match status" value="1"/>
</dbReference>
<feature type="signal peptide" evidence="14">
    <location>
        <begin position="1"/>
        <end position="23"/>
    </location>
</feature>
<dbReference type="AlphaFoldDB" id="A0A1D6LK54"/>
<keyword evidence="4" id="KW-0812">Transmembrane</keyword>
<feature type="compositionally biased region" description="Basic and acidic residues" evidence="13">
    <location>
        <begin position="832"/>
        <end position="844"/>
    </location>
</feature>
<dbReference type="SUPFAM" id="SSF56112">
    <property type="entry name" value="Protein kinase-like (PK-like)"/>
    <property type="match status" value="1"/>
</dbReference>
<keyword evidence="6 12" id="KW-0547">Nucleotide-binding</keyword>
<keyword evidence="3" id="KW-0808">Transferase</keyword>
<feature type="region of interest" description="Disordered" evidence="13">
    <location>
        <begin position="765"/>
        <end position="794"/>
    </location>
</feature>
<keyword evidence="8 12" id="KW-0067">ATP-binding</keyword>
<evidence type="ECO:0000313" key="15">
    <source>
        <dbReference type="EMBL" id="AQK80095.1"/>
    </source>
</evidence>
<evidence type="ECO:0000256" key="10">
    <source>
        <dbReference type="ARBA" id="ARBA00023136"/>
    </source>
</evidence>
<dbReference type="PROSITE" id="PS00108">
    <property type="entry name" value="PROTEIN_KINASE_ST"/>
    <property type="match status" value="1"/>
</dbReference>
<evidence type="ECO:0000256" key="9">
    <source>
        <dbReference type="ARBA" id="ARBA00022989"/>
    </source>
</evidence>
<evidence type="ECO:0000256" key="8">
    <source>
        <dbReference type="ARBA" id="ARBA00022840"/>
    </source>
</evidence>
<feature type="compositionally biased region" description="Polar residues" evidence="13">
    <location>
        <begin position="31"/>
        <end position="44"/>
    </location>
</feature>
<evidence type="ECO:0000256" key="5">
    <source>
        <dbReference type="ARBA" id="ARBA00022729"/>
    </source>
</evidence>
<evidence type="ECO:0000256" key="3">
    <source>
        <dbReference type="ARBA" id="ARBA00022679"/>
    </source>
</evidence>
<keyword evidence="5 14" id="KW-0732">Signal</keyword>
<dbReference type="Pfam" id="PF12819">
    <property type="entry name" value="Malectin_like"/>
    <property type="match status" value="1"/>
</dbReference>
<dbReference type="Pfam" id="PF07714">
    <property type="entry name" value="PK_Tyr_Ser-Thr"/>
    <property type="match status" value="1"/>
</dbReference>
<dbReference type="GO" id="GO:0016020">
    <property type="term" value="C:membrane"/>
    <property type="evidence" value="ECO:0007669"/>
    <property type="project" value="UniProtKB-SubCell"/>
</dbReference>
<dbReference type="Gene3D" id="2.60.120.430">
    <property type="entry name" value="Galactose-binding lectin"/>
    <property type="match status" value="1"/>
</dbReference>
<dbReference type="InterPro" id="IPR045272">
    <property type="entry name" value="ANXUR1/2-like"/>
</dbReference>
<dbReference type="FunFam" id="2.60.120.430:FF:000001">
    <property type="entry name" value="Receptor-like protein kinase FERONIA"/>
    <property type="match status" value="1"/>
</dbReference>
<evidence type="ECO:0000256" key="6">
    <source>
        <dbReference type="ARBA" id="ARBA00022741"/>
    </source>
</evidence>
<evidence type="ECO:0000256" key="13">
    <source>
        <dbReference type="SAM" id="MobiDB-lite"/>
    </source>
</evidence>
<feature type="compositionally biased region" description="Polar residues" evidence="13">
    <location>
        <begin position="849"/>
        <end position="867"/>
    </location>
</feature>
<dbReference type="PANTHER" id="PTHR27003:SF106">
    <property type="entry name" value="OS06G0126250 PROTEIN"/>
    <property type="match status" value="1"/>
</dbReference>
<feature type="region of interest" description="Disordered" evidence="13">
    <location>
        <begin position="22"/>
        <end position="46"/>
    </location>
</feature>
<keyword evidence="11" id="KW-0325">Glycoprotein</keyword>
<keyword evidence="7 15" id="KW-0418">Kinase</keyword>
<dbReference type="ExpressionAtlas" id="A0A1D6LK54">
    <property type="expression patterns" value="baseline and differential"/>
</dbReference>
<evidence type="ECO:0000256" key="2">
    <source>
        <dbReference type="ARBA" id="ARBA00022527"/>
    </source>
</evidence>
<dbReference type="EMBL" id="CM000782">
    <property type="protein sequence ID" value="AQK80095.1"/>
    <property type="molecule type" value="Genomic_DNA"/>
</dbReference>
<evidence type="ECO:0000256" key="1">
    <source>
        <dbReference type="ARBA" id="ARBA00004479"/>
    </source>
</evidence>
<sequence length="995" mass="106170">MTRRGTLPLALLLLLAATTTVSGQGRPVTDSGAQTPPTPSSFTPKDNFLIDCGGTAPLTADGKSYKTDAQANHLLSATDAIRVAADDKADVPSPLYATARGGDVDLASVTFSVVTDDNVLLHSFTPGDKPVMKEYLVNATENHLALKFQPLKGSAAFVNAIEVVNAPDELITDSALAVAPLGEITGLVHDAYQVVYRINVGGPAIGPAKDTLGRRWESDAAYVQSKEAVKDVSVPTSTIKFPDGTSRLVAPALVYASAAKMADADVASPNFNLTWKVDVDASFSYLVRLFFADIVSKATNDLYFDVYLSGRKAVSGLDLSTVAGGELAAPYYKDFVVNSSALAGADGKLSVQVGPMGQDTGRVDALLNGVEVLKMSNSVGSLDGEFGVDGQKADDGSGGRKAVAAVGFAMMFGAFAGLGAMVVKWYKRPQDWERRESFSSWLLPIHTGQSFTSGSGGGKSGNTFSSTMGLGRFFSFAEIQAATQNFDEKAIIGVGGFGNVYVGEIDDGTKVAVKRGSAESEQGINEFNTEIQMLSKLRHRHLVSLIGYCDENQEMILVYEYMHNGVFRDHIYGSEGKAPLPWKQRLEICIGAARGLHYLHTGTAQGIIHRDVKTTNILLDDNFVAKVSDFGLSKDGPGMNQLHVSTAVKGSFGYLDPEYFRCQQLTDKSDVYSFGVVLLEALCARPPIDPQLPREQVSLAEWGMQWKRKGLIEKIMDPTLAGTVNPESLAKFAETAEKCLAEFGSDRISMGDVLWNLEYALQLQDANPPEGGDSDGNSDGATAEGGAIVPAGGAVPDASTAAAGELFQQLADMKGRQGFGDLSFKKSVKKAKSGDEESGRDVKGKSPLKVSSSHVNVAGSLSEQSDSMKIGKSSEGTKGYLDSQGNDDDDYNESEDDLLDSQELEEFIKDDELVPSPPQEKKKMNTNISDDVGKSVGVKKGGSMEGDLAEGVRRSSRLESTEEIKIADKATARAMAKDAFINKEKAAKFVTEKKL</sequence>
<comment type="subcellular location">
    <subcellularLocation>
        <location evidence="1">Membrane</location>
        <topology evidence="1">Single-pass type I membrane protein</topology>
    </subcellularLocation>
</comment>
<proteinExistence type="predicted"/>
<dbReference type="PANTHER" id="PTHR27003">
    <property type="entry name" value="OS07G0166700 PROTEIN"/>
    <property type="match status" value="1"/>
</dbReference>
<dbReference type="InterPro" id="IPR017441">
    <property type="entry name" value="Protein_kinase_ATP_BS"/>
</dbReference>
<feature type="compositionally biased region" description="Acidic residues" evidence="13">
    <location>
        <begin position="885"/>
        <end position="905"/>
    </location>
</feature>
<evidence type="ECO:0000256" key="11">
    <source>
        <dbReference type="ARBA" id="ARBA00023180"/>
    </source>
</evidence>
<dbReference type="FunCoup" id="A0A1D6LK54">
    <property type="interactions" value="653"/>
</dbReference>
<feature type="chain" id="PRO_5010806598" evidence="14">
    <location>
        <begin position="24"/>
        <end position="995"/>
    </location>
</feature>
<dbReference type="InterPro" id="IPR001245">
    <property type="entry name" value="Ser-Thr/Tyr_kinase_cat_dom"/>
</dbReference>
<dbReference type="InterPro" id="IPR024788">
    <property type="entry name" value="Malectin-like_Carb-bd_dom"/>
</dbReference>
<evidence type="ECO:0000256" key="7">
    <source>
        <dbReference type="ARBA" id="ARBA00022777"/>
    </source>
</evidence>
<dbReference type="FunFam" id="3.30.200.20:FF:000039">
    <property type="entry name" value="receptor-like protein kinase FERONIA"/>
    <property type="match status" value="1"/>
</dbReference>
<dbReference type="GO" id="GO:0005524">
    <property type="term" value="F:ATP binding"/>
    <property type="evidence" value="ECO:0007669"/>
    <property type="project" value="UniProtKB-UniRule"/>
</dbReference>
<keyword evidence="9" id="KW-1133">Transmembrane helix</keyword>
<dbReference type="InParanoid" id="A0A1D6LK54"/>
<keyword evidence="10" id="KW-0472">Membrane</keyword>
<evidence type="ECO:0000256" key="12">
    <source>
        <dbReference type="PROSITE-ProRule" id="PRU10141"/>
    </source>
</evidence>
<keyword evidence="2" id="KW-0723">Serine/threonine-protein kinase</keyword>
<dbReference type="InterPro" id="IPR000719">
    <property type="entry name" value="Prot_kinase_dom"/>
</dbReference>
<accession>A0A1D6LK54</accession>
<dbReference type="GO" id="GO:0004714">
    <property type="term" value="F:transmembrane receptor protein tyrosine kinase activity"/>
    <property type="evidence" value="ECO:0007669"/>
    <property type="project" value="InterPro"/>
</dbReference>
<keyword evidence="15" id="KW-0675">Receptor</keyword>
<dbReference type="FunFam" id="1.10.510.10:FF:000058">
    <property type="entry name" value="Receptor-like protein kinase FERONIA"/>
    <property type="match status" value="1"/>
</dbReference>
<feature type="binding site" evidence="12">
    <location>
        <position position="514"/>
    </location>
    <ligand>
        <name>ATP</name>
        <dbReference type="ChEBI" id="CHEBI:30616"/>
    </ligand>
</feature>
<gene>
    <name evidence="15" type="ORF">ZEAMMB73_Zm00001d035992</name>
</gene>